<name>A0ABQ6KS67_ASPOZ</name>
<dbReference type="PANTHER" id="PTHR43775:SF29">
    <property type="entry name" value="ASPERFURANONE POLYKETIDE SYNTHASE AFOG-RELATED"/>
    <property type="match status" value="1"/>
</dbReference>
<sequence length="284" mass="31493">MDPRQRLLLENVCHALENAETRLDQAASSRTPVFVAGSSHDHLISSNMDPETSGSHQATELEARRVWNGTASSVQFVVDLLLTIDLSYVTIVGYTAESPEPLTRQLRSSAGKIEEEDILALVEYCIDPCNSLTDNTCQFAYGLVREATFRDWRVPVPAYMKYPLFPHLQDTNDPQGHQRTEHDNDYSPGALLNAAQTREIATAFTLDAIRKQLACLVSSSENDIDAAKSITGNMVDSIIVMELGTWLVKELGADITMTDIMTWESLTELSERVVNSSKSVRVSK</sequence>
<dbReference type="SUPFAM" id="SSF47336">
    <property type="entry name" value="ACP-like"/>
    <property type="match status" value="1"/>
</dbReference>
<dbReference type="InterPro" id="IPR036736">
    <property type="entry name" value="ACP-like_sf"/>
</dbReference>
<dbReference type="Gene3D" id="3.40.47.10">
    <property type="match status" value="1"/>
</dbReference>
<dbReference type="Gene3D" id="1.10.1200.10">
    <property type="entry name" value="ACP-like"/>
    <property type="match status" value="1"/>
</dbReference>
<proteinExistence type="predicted"/>
<dbReference type="Pfam" id="PF00550">
    <property type="entry name" value="PP-binding"/>
    <property type="match status" value="1"/>
</dbReference>
<keyword evidence="3" id="KW-1185">Reference proteome</keyword>
<accession>A0ABQ6KS67</accession>
<feature type="domain" description="Carrier" evidence="1">
    <location>
        <begin position="199"/>
        <end position="277"/>
    </location>
</feature>
<evidence type="ECO:0000259" key="1">
    <source>
        <dbReference type="PROSITE" id="PS50075"/>
    </source>
</evidence>
<evidence type="ECO:0000313" key="2">
    <source>
        <dbReference type="EMBL" id="GMG44903.1"/>
    </source>
</evidence>
<dbReference type="PANTHER" id="PTHR43775">
    <property type="entry name" value="FATTY ACID SYNTHASE"/>
    <property type="match status" value="1"/>
</dbReference>
<dbReference type="EMBL" id="BSYB01000012">
    <property type="protein sequence ID" value="GMG44903.1"/>
    <property type="molecule type" value="Genomic_DNA"/>
</dbReference>
<dbReference type="InterPro" id="IPR009081">
    <property type="entry name" value="PP-bd_ACP"/>
</dbReference>
<dbReference type="Pfam" id="PF00109">
    <property type="entry name" value="ketoacyl-synt"/>
    <property type="match status" value="1"/>
</dbReference>
<organism evidence="2 3">
    <name type="scientific">Aspergillus oryzae var. brunneus</name>
    <dbReference type="NCBI Taxonomy" id="332754"/>
    <lineage>
        <taxon>Eukaryota</taxon>
        <taxon>Fungi</taxon>
        <taxon>Dikarya</taxon>
        <taxon>Ascomycota</taxon>
        <taxon>Pezizomycotina</taxon>
        <taxon>Eurotiomycetes</taxon>
        <taxon>Eurotiomycetidae</taxon>
        <taxon>Eurotiales</taxon>
        <taxon>Aspergillaceae</taxon>
        <taxon>Aspergillus</taxon>
        <taxon>Aspergillus subgen. Circumdati</taxon>
    </lineage>
</organism>
<evidence type="ECO:0000313" key="3">
    <source>
        <dbReference type="Proteomes" id="UP001165189"/>
    </source>
</evidence>
<protein>
    <submittedName>
        <fullName evidence="2">Unnamed protein product</fullName>
    </submittedName>
</protein>
<comment type="caution">
    <text evidence="2">The sequence shown here is derived from an EMBL/GenBank/DDBJ whole genome shotgun (WGS) entry which is preliminary data.</text>
</comment>
<reference evidence="2" key="1">
    <citation type="submission" date="2023-04" db="EMBL/GenBank/DDBJ databases">
        <title>Aspergillus oryzae var. brunneus NBRC 4377.</title>
        <authorList>
            <person name="Ichikawa N."/>
            <person name="Sato H."/>
            <person name="Tonouchi N."/>
        </authorList>
    </citation>
    <scope>NUCLEOTIDE SEQUENCE</scope>
    <source>
        <strain evidence="2">NBRC 4377</strain>
    </source>
</reference>
<dbReference type="InterPro" id="IPR016039">
    <property type="entry name" value="Thiolase-like"/>
</dbReference>
<gene>
    <name evidence="2" type="ORF">Aory05_000381000</name>
</gene>
<dbReference type="InterPro" id="IPR050091">
    <property type="entry name" value="PKS_NRPS_Biosynth_Enz"/>
</dbReference>
<dbReference type="Proteomes" id="UP001165189">
    <property type="component" value="Unassembled WGS sequence"/>
</dbReference>
<dbReference type="PROSITE" id="PS50075">
    <property type="entry name" value="CARRIER"/>
    <property type="match status" value="1"/>
</dbReference>
<dbReference type="InterPro" id="IPR014030">
    <property type="entry name" value="Ketoacyl_synth_N"/>
</dbReference>